<dbReference type="PROSITE" id="PS51318">
    <property type="entry name" value="TAT"/>
    <property type="match status" value="1"/>
</dbReference>
<dbReference type="Pfam" id="PF03480">
    <property type="entry name" value="DctP"/>
    <property type="match status" value="1"/>
</dbReference>
<evidence type="ECO:0000256" key="1">
    <source>
        <dbReference type="ARBA" id="ARBA00009023"/>
    </source>
</evidence>
<keyword evidence="3 4" id="KW-0732">Signal</keyword>
<feature type="signal peptide" evidence="4">
    <location>
        <begin position="1"/>
        <end position="27"/>
    </location>
</feature>
<dbReference type="RefSeq" id="WP_066336364.1">
    <property type="nucleotide sequence ID" value="NZ_JAXOJX010000020.1"/>
</dbReference>
<dbReference type="Gene3D" id="3.40.190.170">
    <property type="entry name" value="Bacterial extracellular solute-binding protein, family 7"/>
    <property type="match status" value="1"/>
</dbReference>
<comment type="similarity">
    <text evidence="1">Belongs to the bacterial solute-binding protein 7 family.</text>
</comment>
<dbReference type="InterPro" id="IPR004682">
    <property type="entry name" value="TRAP_DctP"/>
</dbReference>
<dbReference type="NCBIfam" id="TIGR00787">
    <property type="entry name" value="dctP"/>
    <property type="match status" value="1"/>
</dbReference>
<dbReference type="PANTHER" id="PTHR33376">
    <property type="match status" value="1"/>
</dbReference>
<dbReference type="PIRSF" id="PIRSF006470">
    <property type="entry name" value="DctB"/>
    <property type="match status" value="1"/>
</dbReference>
<accession>A0ABU5IEP0</accession>
<evidence type="ECO:0000256" key="3">
    <source>
        <dbReference type="ARBA" id="ARBA00022729"/>
    </source>
</evidence>
<dbReference type="CDD" id="cd13679">
    <property type="entry name" value="PBP2_TRAP_YiaO_like"/>
    <property type="match status" value="1"/>
</dbReference>
<keyword evidence="2" id="KW-0813">Transport</keyword>
<dbReference type="PANTHER" id="PTHR33376:SF7">
    <property type="entry name" value="C4-DICARBOXYLATE-BINDING PROTEIN DCTB"/>
    <property type="match status" value="1"/>
</dbReference>
<dbReference type="InterPro" id="IPR006311">
    <property type="entry name" value="TAT_signal"/>
</dbReference>
<protein>
    <submittedName>
        <fullName evidence="5">TRAP transporter substrate-binding protein</fullName>
    </submittedName>
</protein>
<feature type="chain" id="PRO_5047180495" evidence="4">
    <location>
        <begin position="28"/>
        <end position="338"/>
    </location>
</feature>
<reference evidence="5 6" key="1">
    <citation type="submission" date="2023-11" db="EMBL/GenBank/DDBJ databases">
        <title>Draft genome of Azohydromonas lata strain H1 (DSM1123), a polyhydroxyalkanoate producer.</title>
        <authorList>
            <person name="Traversa D."/>
            <person name="D'Addabbo P."/>
            <person name="Pazzani C."/>
            <person name="Manzari C."/>
            <person name="Chiara M."/>
            <person name="Scrascia M."/>
        </authorList>
    </citation>
    <scope>NUCLEOTIDE SEQUENCE [LARGE SCALE GENOMIC DNA]</scope>
    <source>
        <strain evidence="5 6">H1</strain>
    </source>
</reference>
<evidence type="ECO:0000256" key="2">
    <source>
        <dbReference type="ARBA" id="ARBA00022448"/>
    </source>
</evidence>
<dbReference type="NCBIfam" id="NF037995">
    <property type="entry name" value="TRAP_S1"/>
    <property type="match status" value="1"/>
</dbReference>
<proteinExistence type="inferred from homology"/>
<evidence type="ECO:0000313" key="5">
    <source>
        <dbReference type="EMBL" id="MDZ5457591.1"/>
    </source>
</evidence>
<name>A0ABU5IEP0_9BURK</name>
<comment type="caution">
    <text evidence="5">The sequence shown here is derived from an EMBL/GenBank/DDBJ whole genome shotgun (WGS) entry which is preliminary data.</text>
</comment>
<keyword evidence="6" id="KW-1185">Reference proteome</keyword>
<sequence>MNTLTRRAALAVAAALALAGAATSAGAQVRERTIKFAYLNQAGHPQDLGAKRFAELVEKASGQKMHVKLFPGGVLGGDLQNVSAVQGGTLEMTNLNAGILSSHVKELGVFDVPFLFNGPAEADALSDGPLGQKLLGMLADKGMVGLGYFDLGFRNLTNNKRPINKVEDIAGLKIRVIQSPIYVDLFNALGANATPMPFPEVYSALEQGAIDGQENPFTTIKASRFNEVQKYLTVTRHIYNPMALLFSKKVWDGYSAEEKKIVTDAAAAAIQYQRQVSRQQADAALAELKKGGMQVTELSPAEVEKMRAKAKPAIDKLAEKVGPETVREAYAELAKLRK</sequence>
<dbReference type="InterPro" id="IPR038404">
    <property type="entry name" value="TRAP_DctP_sf"/>
</dbReference>
<gene>
    <name evidence="5" type="ORF">SM757_13510</name>
</gene>
<dbReference type="EMBL" id="JAXOJX010000020">
    <property type="protein sequence ID" value="MDZ5457591.1"/>
    <property type="molecule type" value="Genomic_DNA"/>
</dbReference>
<evidence type="ECO:0000256" key="4">
    <source>
        <dbReference type="SAM" id="SignalP"/>
    </source>
</evidence>
<evidence type="ECO:0000313" key="6">
    <source>
        <dbReference type="Proteomes" id="UP001293718"/>
    </source>
</evidence>
<dbReference type="InterPro" id="IPR018389">
    <property type="entry name" value="DctP_fam"/>
</dbReference>
<organism evidence="5 6">
    <name type="scientific">Azohydromonas lata</name>
    <dbReference type="NCBI Taxonomy" id="45677"/>
    <lineage>
        <taxon>Bacteria</taxon>
        <taxon>Pseudomonadati</taxon>
        <taxon>Pseudomonadota</taxon>
        <taxon>Betaproteobacteria</taxon>
        <taxon>Burkholderiales</taxon>
        <taxon>Sphaerotilaceae</taxon>
        <taxon>Azohydromonas</taxon>
    </lineage>
</organism>
<dbReference type="SUPFAM" id="SSF53850">
    <property type="entry name" value="Periplasmic binding protein-like II"/>
    <property type="match status" value="1"/>
</dbReference>
<dbReference type="Proteomes" id="UP001293718">
    <property type="component" value="Unassembled WGS sequence"/>
</dbReference>